<keyword evidence="1" id="KW-0472">Membrane</keyword>
<feature type="transmembrane region" description="Helical" evidence="1">
    <location>
        <begin position="12"/>
        <end position="28"/>
    </location>
</feature>
<dbReference type="EMBL" id="VLLB01000001">
    <property type="protein sequence ID" value="TWI70234.1"/>
    <property type="molecule type" value="Genomic_DNA"/>
</dbReference>
<feature type="transmembrane region" description="Helical" evidence="1">
    <location>
        <begin position="67"/>
        <end position="83"/>
    </location>
</feature>
<reference evidence="2 3" key="1">
    <citation type="journal article" date="2015" name="Stand. Genomic Sci.">
        <title>Genomic Encyclopedia of Bacterial and Archaeal Type Strains, Phase III: the genomes of soil and plant-associated and newly described type strains.</title>
        <authorList>
            <person name="Whitman W.B."/>
            <person name="Woyke T."/>
            <person name="Klenk H.P."/>
            <person name="Zhou Y."/>
            <person name="Lilburn T.G."/>
            <person name="Beck B.J."/>
            <person name="De Vos P."/>
            <person name="Vandamme P."/>
            <person name="Eisen J.A."/>
            <person name="Garrity G."/>
            <person name="Hugenholtz P."/>
            <person name="Kyrpides N.C."/>
        </authorList>
    </citation>
    <scope>NUCLEOTIDE SEQUENCE [LARGE SCALE GENOMIC DNA]</scope>
    <source>
        <strain evidence="2 3">CGMCC 1.10822</strain>
    </source>
</reference>
<proteinExistence type="predicted"/>
<evidence type="ECO:0008006" key="4">
    <source>
        <dbReference type="Google" id="ProtNLM"/>
    </source>
</evidence>
<evidence type="ECO:0000313" key="2">
    <source>
        <dbReference type="EMBL" id="TWI70234.1"/>
    </source>
</evidence>
<dbReference type="OrthoDB" id="3034721at2"/>
<sequence>MQAIQHILSRTPTFVWIILGVLVWRGIAASRDRIVPVRQLFILPLALLALSVSDLSSRFGLHGLPPVAWLAGAAATALLAANVPSTLRIERATGLAFVPGSWLPLALMMTIFATKYALAILSATHPELLARTGFAIAACTLSGALSGILPGRMLHAMRALRQPALA</sequence>
<dbReference type="Pfam" id="PF20327">
    <property type="entry name" value="DUF6622"/>
    <property type="match status" value="1"/>
</dbReference>
<evidence type="ECO:0000256" key="1">
    <source>
        <dbReference type="SAM" id="Phobius"/>
    </source>
</evidence>
<accession>A0A562RNX0</accession>
<keyword evidence="1" id="KW-1133">Transmembrane helix</keyword>
<gene>
    <name evidence="2" type="ORF">IP91_01318</name>
</gene>
<dbReference type="Proteomes" id="UP000318431">
    <property type="component" value="Unassembled WGS sequence"/>
</dbReference>
<feature type="transmembrane region" description="Helical" evidence="1">
    <location>
        <begin position="128"/>
        <end position="149"/>
    </location>
</feature>
<protein>
    <recommendedName>
        <fullName evidence="4">Transmembrane protein</fullName>
    </recommendedName>
</protein>
<dbReference type="InterPro" id="IPR046730">
    <property type="entry name" value="DUF6622"/>
</dbReference>
<comment type="caution">
    <text evidence="2">The sequence shown here is derived from an EMBL/GenBank/DDBJ whole genome shotgun (WGS) entry which is preliminary data.</text>
</comment>
<organism evidence="2 3">
    <name type="scientific">Pseudoduganella lurida</name>
    <dbReference type="NCBI Taxonomy" id="1036180"/>
    <lineage>
        <taxon>Bacteria</taxon>
        <taxon>Pseudomonadati</taxon>
        <taxon>Pseudomonadota</taxon>
        <taxon>Betaproteobacteria</taxon>
        <taxon>Burkholderiales</taxon>
        <taxon>Oxalobacteraceae</taxon>
        <taxon>Telluria group</taxon>
        <taxon>Pseudoduganella</taxon>
    </lineage>
</organism>
<name>A0A562RNX0_9BURK</name>
<keyword evidence="1" id="KW-0812">Transmembrane</keyword>
<keyword evidence="3" id="KW-1185">Reference proteome</keyword>
<dbReference type="RefSeq" id="WP_145647911.1">
    <property type="nucleotide sequence ID" value="NZ_VLLB01000001.1"/>
</dbReference>
<dbReference type="AlphaFoldDB" id="A0A562RNX0"/>
<feature type="transmembrane region" description="Helical" evidence="1">
    <location>
        <begin position="95"/>
        <end position="116"/>
    </location>
</feature>
<evidence type="ECO:0000313" key="3">
    <source>
        <dbReference type="Proteomes" id="UP000318431"/>
    </source>
</evidence>